<dbReference type="GO" id="GO:0043565">
    <property type="term" value="F:sequence-specific DNA binding"/>
    <property type="evidence" value="ECO:0007669"/>
    <property type="project" value="InterPro"/>
</dbReference>
<dbReference type="InterPro" id="IPR009057">
    <property type="entry name" value="Homeodomain-like_sf"/>
</dbReference>
<organism evidence="5 6">
    <name type="scientific">Chryseobacterium pennae</name>
    <dbReference type="NCBI Taxonomy" id="2258962"/>
    <lineage>
        <taxon>Bacteria</taxon>
        <taxon>Pseudomonadati</taxon>
        <taxon>Bacteroidota</taxon>
        <taxon>Flavobacteriia</taxon>
        <taxon>Flavobacteriales</taxon>
        <taxon>Weeksellaceae</taxon>
        <taxon>Chryseobacterium group</taxon>
        <taxon>Chryseobacterium</taxon>
    </lineage>
</organism>
<protein>
    <recommendedName>
        <fullName evidence="4">HTH araC/xylS-type domain-containing protein</fullName>
    </recommendedName>
</protein>
<evidence type="ECO:0000313" key="5">
    <source>
        <dbReference type="EMBL" id="REC63924.1"/>
    </source>
</evidence>
<dbReference type="PANTHER" id="PTHR43280">
    <property type="entry name" value="ARAC-FAMILY TRANSCRIPTIONAL REGULATOR"/>
    <property type="match status" value="1"/>
</dbReference>
<dbReference type="InterPro" id="IPR018060">
    <property type="entry name" value="HTH_AraC"/>
</dbReference>
<dbReference type="Gene3D" id="1.10.10.60">
    <property type="entry name" value="Homeodomain-like"/>
    <property type="match status" value="2"/>
</dbReference>
<keyword evidence="6" id="KW-1185">Reference proteome</keyword>
<evidence type="ECO:0000313" key="6">
    <source>
        <dbReference type="Proteomes" id="UP000256686"/>
    </source>
</evidence>
<dbReference type="Pfam" id="PF12833">
    <property type="entry name" value="HTH_18"/>
    <property type="match status" value="1"/>
</dbReference>
<dbReference type="SUPFAM" id="SSF46689">
    <property type="entry name" value="Homeodomain-like"/>
    <property type="match status" value="1"/>
</dbReference>
<reference evidence="6" key="1">
    <citation type="submission" date="2018-06" db="EMBL/GenBank/DDBJ databases">
        <authorList>
            <person name="Lum Nde A."/>
            <person name="Hugo C."/>
        </authorList>
    </citation>
    <scope>NUCLEOTIDE SEQUENCE [LARGE SCALE GENOMIC DNA]</scope>
    <source>
        <strain evidence="6">1_F178</strain>
    </source>
</reference>
<keyword evidence="1" id="KW-0805">Transcription regulation</keyword>
<gene>
    <name evidence="5" type="ORF">DRF65_04285</name>
</gene>
<keyword evidence="3" id="KW-0804">Transcription</keyword>
<dbReference type="GO" id="GO:0003700">
    <property type="term" value="F:DNA-binding transcription factor activity"/>
    <property type="evidence" value="ECO:0007669"/>
    <property type="project" value="InterPro"/>
</dbReference>
<accession>A0A3D9CDV9</accession>
<evidence type="ECO:0000256" key="1">
    <source>
        <dbReference type="ARBA" id="ARBA00023015"/>
    </source>
</evidence>
<dbReference type="PANTHER" id="PTHR43280:SF29">
    <property type="entry name" value="ARAC-FAMILY TRANSCRIPTIONAL REGULATOR"/>
    <property type="match status" value="1"/>
</dbReference>
<proteinExistence type="predicted"/>
<sequence>MVLNALYHYSLFAGIDKNLTPVKPVKEIKEEPEQLKILISFMKTEKPYRDDRLTLQKLAEQMNMSEKQLSQLINQHTGKHFFDFTNEFRINDAKVLLKENLQLTVLEILYEVGFNSKSSFYTAFKKETNQTLTDYIKSVSLLMSGFKSD</sequence>
<keyword evidence="2" id="KW-0238">DNA-binding</keyword>
<evidence type="ECO:0000256" key="2">
    <source>
        <dbReference type="ARBA" id="ARBA00023125"/>
    </source>
</evidence>
<comment type="caution">
    <text evidence="5">The sequence shown here is derived from an EMBL/GenBank/DDBJ whole genome shotgun (WGS) entry which is preliminary data.</text>
</comment>
<dbReference type="PROSITE" id="PS00041">
    <property type="entry name" value="HTH_ARAC_FAMILY_1"/>
    <property type="match status" value="1"/>
</dbReference>
<dbReference type="EMBL" id="QNVT01000002">
    <property type="protein sequence ID" value="REC63924.1"/>
    <property type="molecule type" value="Genomic_DNA"/>
</dbReference>
<dbReference type="Proteomes" id="UP000256686">
    <property type="component" value="Unassembled WGS sequence"/>
</dbReference>
<evidence type="ECO:0000256" key="3">
    <source>
        <dbReference type="ARBA" id="ARBA00023163"/>
    </source>
</evidence>
<dbReference type="InterPro" id="IPR018062">
    <property type="entry name" value="HTH_AraC-typ_CS"/>
</dbReference>
<evidence type="ECO:0000259" key="4">
    <source>
        <dbReference type="PROSITE" id="PS01124"/>
    </source>
</evidence>
<dbReference type="AlphaFoldDB" id="A0A3D9CDV9"/>
<name>A0A3D9CDV9_9FLAO</name>
<dbReference type="SMART" id="SM00342">
    <property type="entry name" value="HTH_ARAC"/>
    <property type="match status" value="1"/>
</dbReference>
<dbReference type="PROSITE" id="PS01124">
    <property type="entry name" value="HTH_ARAC_FAMILY_2"/>
    <property type="match status" value="1"/>
</dbReference>
<feature type="domain" description="HTH araC/xylS-type" evidence="4">
    <location>
        <begin position="36"/>
        <end position="138"/>
    </location>
</feature>